<name>A0A3N4KVE9_9PEZI</name>
<sequence>MGIMTRIQAASAIAYHRDILMQAVLDAMNGPLPAVTPSPDQRNASTASDSISSSQRTPEEVARALEMRRNLWSLSKEYSTHIVEEVFTPQICDLLSSCGGIVDRRNEPIFVIGALNYVREMWPSNSPHILMLGSAVLCVRRLLQSRWDKETLVQCALCPERGPEAIERVLKHVGREHGPDGQERWEWYMQKWPLRLPIKEHLSIHGDPPHTTAQTIITTVTTQDPYTATPKATPPAPARFTVNTRTSERRSVRRSVRSALVGGDLTPRRTAGIDQPGGCATDVTISARPGGCHFWRLVIAHRG</sequence>
<dbReference type="EMBL" id="ML119123">
    <property type="protein sequence ID" value="RPB13399.1"/>
    <property type="molecule type" value="Genomic_DNA"/>
</dbReference>
<gene>
    <name evidence="2" type="ORF">P167DRAFT_573422</name>
</gene>
<organism evidence="2 3">
    <name type="scientific">Morchella conica CCBAS932</name>
    <dbReference type="NCBI Taxonomy" id="1392247"/>
    <lineage>
        <taxon>Eukaryota</taxon>
        <taxon>Fungi</taxon>
        <taxon>Dikarya</taxon>
        <taxon>Ascomycota</taxon>
        <taxon>Pezizomycotina</taxon>
        <taxon>Pezizomycetes</taxon>
        <taxon>Pezizales</taxon>
        <taxon>Morchellaceae</taxon>
        <taxon>Morchella</taxon>
    </lineage>
</organism>
<proteinExistence type="predicted"/>
<dbReference type="InParanoid" id="A0A3N4KVE9"/>
<keyword evidence="3" id="KW-1185">Reference proteome</keyword>
<reference evidence="2 3" key="1">
    <citation type="journal article" date="2018" name="Nat. Ecol. Evol.">
        <title>Pezizomycetes genomes reveal the molecular basis of ectomycorrhizal truffle lifestyle.</title>
        <authorList>
            <person name="Murat C."/>
            <person name="Payen T."/>
            <person name="Noel B."/>
            <person name="Kuo A."/>
            <person name="Morin E."/>
            <person name="Chen J."/>
            <person name="Kohler A."/>
            <person name="Krizsan K."/>
            <person name="Balestrini R."/>
            <person name="Da Silva C."/>
            <person name="Montanini B."/>
            <person name="Hainaut M."/>
            <person name="Levati E."/>
            <person name="Barry K.W."/>
            <person name="Belfiori B."/>
            <person name="Cichocki N."/>
            <person name="Clum A."/>
            <person name="Dockter R.B."/>
            <person name="Fauchery L."/>
            <person name="Guy J."/>
            <person name="Iotti M."/>
            <person name="Le Tacon F."/>
            <person name="Lindquist E.A."/>
            <person name="Lipzen A."/>
            <person name="Malagnac F."/>
            <person name="Mello A."/>
            <person name="Molinier V."/>
            <person name="Miyauchi S."/>
            <person name="Poulain J."/>
            <person name="Riccioni C."/>
            <person name="Rubini A."/>
            <person name="Sitrit Y."/>
            <person name="Splivallo R."/>
            <person name="Traeger S."/>
            <person name="Wang M."/>
            <person name="Zifcakova L."/>
            <person name="Wipf D."/>
            <person name="Zambonelli A."/>
            <person name="Paolocci F."/>
            <person name="Nowrousian M."/>
            <person name="Ottonello S."/>
            <person name="Baldrian P."/>
            <person name="Spatafora J.W."/>
            <person name="Henrissat B."/>
            <person name="Nagy L.G."/>
            <person name="Aury J.M."/>
            <person name="Wincker P."/>
            <person name="Grigoriev I.V."/>
            <person name="Bonfante P."/>
            <person name="Martin F.M."/>
        </authorList>
    </citation>
    <scope>NUCLEOTIDE SEQUENCE [LARGE SCALE GENOMIC DNA]</scope>
    <source>
        <strain evidence="2 3">CCBAS932</strain>
    </source>
</reference>
<evidence type="ECO:0000256" key="1">
    <source>
        <dbReference type="SAM" id="MobiDB-lite"/>
    </source>
</evidence>
<feature type="region of interest" description="Disordered" evidence="1">
    <location>
        <begin position="228"/>
        <end position="255"/>
    </location>
</feature>
<evidence type="ECO:0000313" key="2">
    <source>
        <dbReference type="EMBL" id="RPB13399.1"/>
    </source>
</evidence>
<feature type="region of interest" description="Disordered" evidence="1">
    <location>
        <begin position="32"/>
        <end position="59"/>
    </location>
</feature>
<dbReference type="OrthoDB" id="5412373at2759"/>
<dbReference type="Proteomes" id="UP000277580">
    <property type="component" value="Unassembled WGS sequence"/>
</dbReference>
<protein>
    <submittedName>
        <fullName evidence="2">Uncharacterized protein</fullName>
    </submittedName>
</protein>
<accession>A0A3N4KVE9</accession>
<dbReference type="AlphaFoldDB" id="A0A3N4KVE9"/>
<feature type="compositionally biased region" description="Low complexity" evidence="1">
    <location>
        <begin position="45"/>
        <end position="54"/>
    </location>
</feature>
<evidence type="ECO:0000313" key="3">
    <source>
        <dbReference type="Proteomes" id="UP000277580"/>
    </source>
</evidence>